<evidence type="ECO:0000256" key="3">
    <source>
        <dbReference type="ARBA" id="ARBA00022630"/>
    </source>
</evidence>
<gene>
    <name evidence="9" type="ORF">QQ91_002955</name>
</gene>
<reference evidence="9" key="3">
    <citation type="submission" date="2020-02" db="EMBL/GenBank/DDBJ databases">
        <authorList>
            <person name="Sarangi A.N."/>
            <person name="Ghosh S."/>
            <person name="Mukherjee M."/>
            <person name="Tripathy S."/>
        </authorList>
    </citation>
    <scope>NUCLEOTIDE SEQUENCE</scope>
    <source>
        <strain evidence="9">BDU141951</strain>
    </source>
</reference>
<feature type="domain" description="FAD/NAD(P)-binding" evidence="8">
    <location>
        <begin position="12"/>
        <end position="327"/>
    </location>
</feature>
<comment type="catalytic activity">
    <reaction evidence="7">
        <text>a quinone + NADH + H(+) = a quinol + NAD(+)</text>
        <dbReference type="Rhea" id="RHEA:46160"/>
        <dbReference type="ChEBI" id="CHEBI:15378"/>
        <dbReference type="ChEBI" id="CHEBI:24646"/>
        <dbReference type="ChEBI" id="CHEBI:57540"/>
        <dbReference type="ChEBI" id="CHEBI:57945"/>
        <dbReference type="ChEBI" id="CHEBI:132124"/>
        <dbReference type="EC" id="1.6.5.9"/>
    </reaction>
</comment>
<evidence type="ECO:0000313" key="9">
    <source>
        <dbReference type="EMBL" id="NEV66071.1"/>
    </source>
</evidence>
<dbReference type="Pfam" id="PF07992">
    <property type="entry name" value="Pyr_redox_2"/>
    <property type="match status" value="1"/>
</dbReference>
<protein>
    <recommendedName>
        <fullName evidence="2">NADH:ubiquinone reductase (non-electrogenic)</fullName>
        <ecNumber evidence="2">1.6.5.9</ecNumber>
    </recommendedName>
</protein>
<dbReference type="EC" id="1.6.5.9" evidence="2"/>
<dbReference type="GO" id="GO:0050136">
    <property type="term" value="F:NADH dehydrogenase (quinone) (non-electrogenic) activity"/>
    <property type="evidence" value="ECO:0007669"/>
    <property type="project" value="UniProtKB-EC"/>
</dbReference>
<dbReference type="PRINTS" id="PR00411">
    <property type="entry name" value="PNDRDTASEI"/>
</dbReference>
<keyword evidence="5" id="KW-0560">Oxidoreductase</keyword>
<evidence type="ECO:0000259" key="8">
    <source>
        <dbReference type="Pfam" id="PF07992"/>
    </source>
</evidence>
<name>A0A0C1V2W3_9CYAN</name>
<reference evidence="9" key="2">
    <citation type="journal article" date="2015" name="Genome Announc.">
        <title>Draft Genome Sequence of Filamentous Marine Cyanobacterium Lyngbya confervoides Strain BDU141951.</title>
        <authorList>
            <person name="Chandrababunaidu M.M."/>
            <person name="Sen D."/>
            <person name="Tripathy S."/>
        </authorList>
    </citation>
    <scope>NUCLEOTIDE SEQUENCE</scope>
    <source>
        <strain evidence="9">BDU141951</strain>
    </source>
</reference>
<keyword evidence="6" id="KW-0520">NAD</keyword>
<organism evidence="9">
    <name type="scientific">Lyngbya confervoides BDU141951</name>
    <dbReference type="NCBI Taxonomy" id="1574623"/>
    <lineage>
        <taxon>Bacteria</taxon>
        <taxon>Bacillati</taxon>
        <taxon>Cyanobacteriota</taxon>
        <taxon>Cyanophyceae</taxon>
        <taxon>Oscillatoriophycideae</taxon>
        <taxon>Oscillatoriales</taxon>
        <taxon>Microcoleaceae</taxon>
        <taxon>Lyngbya</taxon>
    </lineage>
</organism>
<evidence type="ECO:0000256" key="1">
    <source>
        <dbReference type="ARBA" id="ARBA00005272"/>
    </source>
</evidence>
<dbReference type="EMBL" id="JTHE02000003">
    <property type="protein sequence ID" value="NEV66071.1"/>
    <property type="molecule type" value="Genomic_DNA"/>
</dbReference>
<evidence type="ECO:0000256" key="2">
    <source>
        <dbReference type="ARBA" id="ARBA00012637"/>
    </source>
</evidence>
<dbReference type="PANTHER" id="PTHR43706">
    <property type="entry name" value="NADH DEHYDROGENASE"/>
    <property type="match status" value="1"/>
</dbReference>
<dbReference type="InterPro" id="IPR023753">
    <property type="entry name" value="FAD/NAD-binding_dom"/>
</dbReference>
<reference evidence="9" key="1">
    <citation type="submission" date="2014-11" db="EMBL/GenBank/DDBJ databases">
        <authorList>
            <person name="Malar M.C."/>
            <person name="Sen D."/>
            <person name="Tripathy S."/>
        </authorList>
    </citation>
    <scope>NUCLEOTIDE SEQUENCE</scope>
    <source>
        <strain evidence="9">BDU141951</strain>
    </source>
</reference>
<comment type="similarity">
    <text evidence="1">Belongs to the NADH dehydrogenase family.</text>
</comment>
<dbReference type="InterPro" id="IPR045024">
    <property type="entry name" value="NDH-2"/>
</dbReference>
<sequence>MTIRSPSPQRDRIVIIGAGFGGFQAAQSLAGAAAEVLLIDRNNYHTFVPLLYQVATAQLEPSLVAYPVRTKLRGMHNVRFLQAEVKRVDFHHKLVDLGDNLIPYDYLVVATGATFHDYGVPGVAEHAFTLKSLRDALRLRNHVLQCCEQAAFTSDDQERQRLMTFAIVGGGATGVELAGALAEWLRGAVRRDFPELTNWGRVVLLQSGSSLLPEFSQRLGNYTHRHLGRLGVQVHLNAKVTACSDQGIELSDGDAIAAATVVWAAGVTANPPTLAQPSHQKAKGKLALRETLQLVEHDNVYAIGDVAYFEQSGEALAGVAPAALQQGVAVARNLRRQLASESPRPFRYLNKGRLAIIGGYGGVGSVLGINFGGWLAWLMWLLVHVVYLPGYRSRLLVLLTWVQNYIMGDRALRQLSAQTYFKS</sequence>
<accession>A0A0C1V2W3</accession>
<proteinExistence type="inferred from homology"/>
<evidence type="ECO:0000256" key="6">
    <source>
        <dbReference type="ARBA" id="ARBA00023027"/>
    </source>
</evidence>
<dbReference type="PRINTS" id="PR00368">
    <property type="entry name" value="FADPNR"/>
</dbReference>
<comment type="caution">
    <text evidence="9">The sequence shown here is derived from an EMBL/GenBank/DDBJ whole genome shotgun (WGS) entry which is preliminary data.</text>
</comment>
<evidence type="ECO:0000256" key="7">
    <source>
        <dbReference type="ARBA" id="ARBA00047599"/>
    </source>
</evidence>
<evidence type="ECO:0000256" key="4">
    <source>
        <dbReference type="ARBA" id="ARBA00022827"/>
    </source>
</evidence>
<dbReference type="AlphaFoldDB" id="A0A0C1V2W3"/>
<keyword evidence="4" id="KW-0274">FAD</keyword>
<keyword evidence="3" id="KW-0285">Flavoprotein</keyword>
<dbReference type="SUPFAM" id="SSF51905">
    <property type="entry name" value="FAD/NAD(P)-binding domain"/>
    <property type="match status" value="1"/>
</dbReference>
<evidence type="ECO:0000256" key="5">
    <source>
        <dbReference type="ARBA" id="ARBA00023002"/>
    </source>
</evidence>
<dbReference type="InterPro" id="IPR036188">
    <property type="entry name" value="FAD/NAD-bd_sf"/>
</dbReference>
<dbReference type="Gene3D" id="3.50.50.100">
    <property type="match status" value="1"/>
</dbReference>
<dbReference type="PANTHER" id="PTHR43706:SF47">
    <property type="entry name" value="EXTERNAL NADH-UBIQUINONE OXIDOREDUCTASE 1, MITOCHONDRIAL-RELATED"/>
    <property type="match status" value="1"/>
</dbReference>